<reference evidence="1 2" key="1">
    <citation type="submission" date="2018-11" db="EMBL/GenBank/DDBJ databases">
        <title>Clostridium sp. nov., a member of the family Erysipelotrichaceae isolated from pig faeces.</title>
        <authorList>
            <person name="Chang Y.-H."/>
        </authorList>
    </citation>
    <scope>NUCLEOTIDE SEQUENCE [LARGE SCALE GENOMIC DNA]</scope>
    <source>
        <strain evidence="1 2">YH-panp20</strain>
    </source>
</reference>
<dbReference type="PANTHER" id="PTHR38456">
    <property type="entry name" value="CYCLIC DI-AMP RECEPTOR A"/>
    <property type="match status" value="1"/>
</dbReference>
<dbReference type="RefSeq" id="WP_128520525.1">
    <property type="nucleotide sequence ID" value="NZ_CAUWBR010000021.1"/>
</dbReference>
<protein>
    <submittedName>
        <fullName evidence="1">Transcriptional regulator</fullName>
    </submittedName>
</protein>
<dbReference type="OrthoDB" id="9794275at2"/>
<dbReference type="PANTHER" id="PTHR38456:SF1">
    <property type="entry name" value="CYCLIC DI-AMP RECEPTOR A"/>
    <property type="match status" value="1"/>
</dbReference>
<dbReference type="Proteomes" id="UP000276568">
    <property type="component" value="Unassembled WGS sequence"/>
</dbReference>
<dbReference type="Pfam" id="PF06153">
    <property type="entry name" value="CdAMP_rec"/>
    <property type="match status" value="1"/>
</dbReference>
<sequence>MKLILAIISNDDSTALIRGLNKESYQVTKLATTGGFLRAGNTTLLIGCEAEKVQRAIEIIEKYSSQREELVPNTAGYDMGAFSTYPVKVTVGGATVFVLDVEQFLKL</sequence>
<dbReference type="SUPFAM" id="SSF54913">
    <property type="entry name" value="GlnB-like"/>
    <property type="match status" value="1"/>
</dbReference>
<evidence type="ECO:0000313" key="1">
    <source>
        <dbReference type="EMBL" id="RNM30617.1"/>
    </source>
</evidence>
<organism evidence="1 2">
    <name type="scientific">Absicoccus porci</name>
    <dbReference type="NCBI Taxonomy" id="2486576"/>
    <lineage>
        <taxon>Bacteria</taxon>
        <taxon>Bacillati</taxon>
        <taxon>Bacillota</taxon>
        <taxon>Erysipelotrichia</taxon>
        <taxon>Erysipelotrichales</taxon>
        <taxon>Erysipelotrichaceae</taxon>
        <taxon>Absicoccus</taxon>
    </lineage>
</organism>
<dbReference type="EMBL" id="RJQC01000002">
    <property type="protein sequence ID" value="RNM30617.1"/>
    <property type="molecule type" value="Genomic_DNA"/>
</dbReference>
<gene>
    <name evidence="1" type="ORF">EDX97_07500</name>
</gene>
<evidence type="ECO:0000313" key="2">
    <source>
        <dbReference type="Proteomes" id="UP000276568"/>
    </source>
</evidence>
<dbReference type="InterPro" id="IPR015867">
    <property type="entry name" value="N-reg_PII/ATP_PRibTrfase_C"/>
</dbReference>
<comment type="caution">
    <text evidence="1">The sequence shown here is derived from an EMBL/GenBank/DDBJ whole genome shotgun (WGS) entry which is preliminary data.</text>
</comment>
<dbReference type="AlphaFoldDB" id="A0A3N0I140"/>
<proteinExistence type="predicted"/>
<dbReference type="InterPro" id="IPR010375">
    <property type="entry name" value="CdAMP_rec"/>
</dbReference>
<accession>A0A3N0I140</accession>
<dbReference type="Gene3D" id="3.30.70.120">
    <property type="match status" value="1"/>
</dbReference>
<name>A0A3N0I140_9FIRM</name>
<dbReference type="InterPro" id="IPR011322">
    <property type="entry name" value="N-reg_PII-like_a/b"/>
</dbReference>
<keyword evidence="2" id="KW-1185">Reference proteome</keyword>